<dbReference type="NCBIfam" id="NF001413">
    <property type="entry name" value="PRK00290.1"/>
    <property type="match status" value="1"/>
</dbReference>
<dbReference type="CDD" id="cd24028">
    <property type="entry name" value="ASKHA_NBD_HSP70_HSPA1-like"/>
    <property type="match status" value="1"/>
</dbReference>
<comment type="similarity">
    <text evidence="3">Belongs to the heat shock protein 70 family.</text>
</comment>
<dbReference type="SUPFAM" id="SSF100934">
    <property type="entry name" value="Heat shock protein 70kD (HSP70), C-terminal subdomain"/>
    <property type="match status" value="1"/>
</dbReference>
<dbReference type="PROSITE" id="PS00329">
    <property type="entry name" value="HSP70_2"/>
    <property type="match status" value="1"/>
</dbReference>
<dbReference type="InterPro" id="IPR013126">
    <property type="entry name" value="Hsp_70_fam"/>
</dbReference>
<dbReference type="PRINTS" id="PR00301">
    <property type="entry name" value="HEATSHOCK70"/>
</dbReference>
<feature type="compositionally biased region" description="Acidic residues" evidence="4">
    <location>
        <begin position="704"/>
        <end position="716"/>
    </location>
</feature>
<dbReference type="InterPro" id="IPR029048">
    <property type="entry name" value="HSP70_C_sf"/>
</dbReference>
<dbReference type="Pfam" id="PF00012">
    <property type="entry name" value="HSP70"/>
    <property type="match status" value="1"/>
</dbReference>
<dbReference type="PANTHER" id="PTHR19375">
    <property type="entry name" value="HEAT SHOCK PROTEIN 70KDA"/>
    <property type="match status" value="1"/>
</dbReference>
<keyword evidence="1 3" id="KW-0547">Nucleotide-binding</keyword>
<organism evidence="5 6">
    <name type="scientific">Aureococcus anophagefferens</name>
    <name type="common">Harmful bloom alga</name>
    <dbReference type="NCBI Taxonomy" id="44056"/>
    <lineage>
        <taxon>Eukaryota</taxon>
        <taxon>Sar</taxon>
        <taxon>Stramenopiles</taxon>
        <taxon>Ochrophyta</taxon>
        <taxon>Pelagophyceae</taxon>
        <taxon>Pelagomonadales</taxon>
        <taxon>Pelagomonadaceae</taxon>
        <taxon>Aureococcus</taxon>
    </lineage>
</organism>
<dbReference type="Gene3D" id="3.30.30.30">
    <property type="match status" value="1"/>
</dbReference>
<evidence type="ECO:0000256" key="1">
    <source>
        <dbReference type="ARBA" id="ARBA00022741"/>
    </source>
</evidence>
<evidence type="ECO:0000256" key="3">
    <source>
        <dbReference type="RuleBase" id="RU003322"/>
    </source>
</evidence>
<sequence>MSFARAASVVMRNVGAPVLGVAAFQWQFGAPEERVGRPWTSQNTVARCDGPGVAVGIDLGTTFSCVGAYSADKGRVEILANAEGHRTTPSYVAFASGGERLVGDAAKAQASRNATGTIYDAKRLIGRRAGDASVKADEKRWPFAVAAGKDGKAMVKAVGPDGDAQTLHPEEISAAVLSKLKKDAEAALGKAVTKAVITVPAYFNDAQRQATKDAGAIAGLEVLRIINEPTAAALAYGLGGKDSAGADADAKNAAKPVKVLVYDLGGGTFDVTLLEMEAGVLEVKATAGDTHLGGEDFTNALADHAAAAFAAAKPGLFSGKSGAADASWLDAKARRRLYLACDTAKKALSASSKTAIEVDALYKGEDFGPLDVSRATFERLNDAAFDRSIRSVARVLKDAKVEASDVDEIVLVGGSTRVPKVREKLLAFFEAKGNSRRTLNCSLNPDEAVAYGAAVHAAVLAGADADGNLGDLVLLDVAPLSLGIETAGGVMARLIERNTTIPAKQSQTFTTHADNQPGVDIKVYEGERALTRDNRLLGDFSLGGIAPAPRGAPRITVTFDVDANGILSVSADDQASGRSQKITITADKKGGKLSRADVERMVADAEAHAADDSAALDRAHARNDFEAACYAARSTLAKADAVDESDKTAVEREVSAALAWLEAEAGADGDAVRARRADFDAIVHPVVAKIYESQQPDEPPPDAAGDDDQFFDGDRK</sequence>
<dbReference type="PROSITE" id="PS01036">
    <property type="entry name" value="HSP70_3"/>
    <property type="match status" value="1"/>
</dbReference>
<comment type="caution">
    <text evidence="5">The sequence shown here is derived from an EMBL/GenBank/DDBJ whole genome shotgun (WGS) entry which is preliminary data.</text>
</comment>
<dbReference type="SUPFAM" id="SSF53067">
    <property type="entry name" value="Actin-like ATPase domain"/>
    <property type="match status" value="2"/>
</dbReference>
<name>A0ABR1FTT8_AURAN</name>
<dbReference type="Gene3D" id="1.20.1270.10">
    <property type="match status" value="1"/>
</dbReference>
<keyword evidence="6" id="KW-1185">Reference proteome</keyword>
<dbReference type="Gene3D" id="3.30.420.40">
    <property type="match status" value="2"/>
</dbReference>
<dbReference type="EMBL" id="JBBJCI010000229">
    <property type="protein sequence ID" value="KAK7238573.1"/>
    <property type="molecule type" value="Genomic_DNA"/>
</dbReference>
<dbReference type="Proteomes" id="UP001363151">
    <property type="component" value="Unassembled WGS sequence"/>
</dbReference>
<dbReference type="Gene3D" id="2.60.34.10">
    <property type="entry name" value="Substrate Binding Domain Of DNAk, Chain A, domain 1"/>
    <property type="match status" value="1"/>
</dbReference>
<evidence type="ECO:0000313" key="5">
    <source>
        <dbReference type="EMBL" id="KAK7238573.1"/>
    </source>
</evidence>
<accession>A0ABR1FTT8</accession>
<dbReference type="InterPro" id="IPR018181">
    <property type="entry name" value="Heat_shock_70_CS"/>
</dbReference>
<dbReference type="InterPro" id="IPR029047">
    <property type="entry name" value="HSP70_peptide-bd_sf"/>
</dbReference>
<feature type="region of interest" description="Disordered" evidence="4">
    <location>
        <begin position="690"/>
        <end position="716"/>
    </location>
</feature>
<protein>
    <submittedName>
        <fullName evidence="5">ATP binding protein</fullName>
    </submittedName>
</protein>
<gene>
    <name evidence="5" type="ORF">SO694_00020131</name>
</gene>
<proteinExistence type="inferred from homology"/>
<dbReference type="InterPro" id="IPR043129">
    <property type="entry name" value="ATPase_NBD"/>
</dbReference>
<reference evidence="5 6" key="1">
    <citation type="submission" date="2024-03" db="EMBL/GenBank/DDBJ databases">
        <title>Aureococcus anophagefferens CCMP1851 and Kratosvirus quantuckense: Draft genome of a second virus-susceptible host strain in the model system.</title>
        <authorList>
            <person name="Chase E."/>
            <person name="Truchon A.R."/>
            <person name="Schepens W."/>
            <person name="Wilhelm S.W."/>
        </authorList>
    </citation>
    <scope>NUCLEOTIDE SEQUENCE [LARGE SCALE GENOMIC DNA]</scope>
    <source>
        <strain evidence="5 6">CCMP1851</strain>
    </source>
</reference>
<dbReference type="Gene3D" id="3.90.640.10">
    <property type="entry name" value="Actin, Chain A, domain 4"/>
    <property type="match status" value="1"/>
</dbReference>
<evidence type="ECO:0000256" key="2">
    <source>
        <dbReference type="ARBA" id="ARBA00022840"/>
    </source>
</evidence>
<keyword evidence="2 3" id="KW-0067">ATP-binding</keyword>
<dbReference type="PROSITE" id="PS00297">
    <property type="entry name" value="HSP70_1"/>
    <property type="match status" value="1"/>
</dbReference>
<evidence type="ECO:0000313" key="6">
    <source>
        <dbReference type="Proteomes" id="UP001363151"/>
    </source>
</evidence>
<dbReference type="SUPFAM" id="SSF100920">
    <property type="entry name" value="Heat shock protein 70kD (HSP70), peptide-binding domain"/>
    <property type="match status" value="1"/>
</dbReference>
<evidence type="ECO:0000256" key="4">
    <source>
        <dbReference type="SAM" id="MobiDB-lite"/>
    </source>
</evidence>